<accession>A0A377VCM1</accession>
<dbReference type="Pfam" id="PF00691">
    <property type="entry name" value="OmpA"/>
    <property type="match status" value="1"/>
</dbReference>
<dbReference type="InterPro" id="IPR050330">
    <property type="entry name" value="Bact_OuterMem_StrucFunc"/>
</dbReference>
<dbReference type="EMBL" id="UGKT01000001">
    <property type="protein sequence ID" value="STT06124.1"/>
    <property type="molecule type" value="Genomic_DNA"/>
</dbReference>
<dbReference type="PROSITE" id="PS51123">
    <property type="entry name" value="OMPA_2"/>
    <property type="match status" value="1"/>
</dbReference>
<dbReference type="CDD" id="cd07185">
    <property type="entry name" value="OmpA_C-like"/>
    <property type="match status" value="1"/>
</dbReference>
<evidence type="ECO:0000313" key="6">
    <source>
        <dbReference type="Proteomes" id="UP000255518"/>
    </source>
</evidence>
<dbReference type="Proteomes" id="UP000255518">
    <property type="component" value="Unassembled WGS sequence"/>
</dbReference>
<dbReference type="PANTHER" id="PTHR30329">
    <property type="entry name" value="STATOR ELEMENT OF FLAGELLAR MOTOR COMPLEX"/>
    <property type="match status" value="1"/>
</dbReference>
<dbReference type="AlphaFoldDB" id="A0A377VCM1"/>
<evidence type="ECO:0000256" key="1">
    <source>
        <dbReference type="ARBA" id="ARBA00004442"/>
    </source>
</evidence>
<dbReference type="InterPro" id="IPR006664">
    <property type="entry name" value="OMP_bac"/>
</dbReference>
<sequence length="108" mass="11934">MALFDVGQARLKDGSTKVLINALVNIRARPGWLIVVTGYTDTTGNKKANQQLSLRRAEAVRDWMLQTSDIPATCFAVQGWAKAILRQLTIRRKAGPLTGASKSVWFPH</sequence>
<reference evidence="5 6" key="1">
    <citation type="submission" date="2018-06" db="EMBL/GenBank/DDBJ databases">
        <authorList>
            <consortium name="Pathogen Informatics"/>
            <person name="Doyle S."/>
        </authorList>
    </citation>
    <scope>NUCLEOTIDE SEQUENCE [LARGE SCALE GENOMIC DNA]</scope>
    <source>
        <strain evidence="5 6">NCTC13443</strain>
    </source>
</reference>
<name>A0A377VCM1_KLEPN</name>
<organism evidence="5 6">
    <name type="scientific">Klebsiella pneumoniae</name>
    <dbReference type="NCBI Taxonomy" id="573"/>
    <lineage>
        <taxon>Bacteria</taxon>
        <taxon>Pseudomonadati</taxon>
        <taxon>Pseudomonadota</taxon>
        <taxon>Gammaproteobacteria</taxon>
        <taxon>Enterobacterales</taxon>
        <taxon>Enterobacteriaceae</taxon>
        <taxon>Klebsiella/Raoultella group</taxon>
        <taxon>Klebsiella</taxon>
        <taxon>Klebsiella pneumoniae complex</taxon>
    </lineage>
</organism>
<evidence type="ECO:0000256" key="3">
    <source>
        <dbReference type="PROSITE-ProRule" id="PRU00473"/>
    </source>
</evidence>
<dbReference type="Gene3D" id="3.30.1330.60">
    <property type="entry name" value="OmpA-like domain"/>
    <property type="match status" value="1"/>
</dbReference>
<dbReference type="InterPro" id="IPR036737">
    <property type="entry name" value="OmpA-like_sf"/>
</dbReference>
<dbReference type="GO" id="GO:0009279">
    <property type="term" value="C:cell outer membrane"/>
    <property type="evidence" value="ECO:0007669"/>
    <property type="project" value="UniProtKB-SubCell"/>
</dbReference>
<protein>
    <submittedName>
        <fullName evidence="5">OmpA domain-containing protein</fullName>
    </submittedName>
</protein>
<comment type="subcellular location">
    <subcellularLocation>
        <location evidence="1">Cell outer membrane</location>
    </subcellularLocation>
</comment>
<proteinExistence type="predicted"/>
<dbReference type="PANTHER" id="PTHR30329:SF20">
    <property type="entry name" value="EXPORTED PROTEIN"/>
    <property type="match status" value="1"/>
</dbReference>
<evidence type="ECO:0000313" key="5">
    <source>
        <dbReference type="EMBL" id="STT06124.1"/>
    </source>
</evidence>
<evidence type="ECO:0000259" key="4">
    <source>
        <dbReference type="PROSITE" id="PS51123"/>
    </source>
</evidence>
<dbReference type="PRINTS" id="PR01021">
    <property type="entry name" value="OMPADOMAIN"/>
</dbReference>
<keyword evidence="2 3" id="KW-0472">Membrane</keyword>
<dbReference type="SUPFAM" id="SSF103088">
    <property type="entry name" value="OmpA-like"/>
    <property type="match status" value="1"/>
</dbReference>
<feature type="domain" description="OmpA-like" evidence="4">
    <location>
        <begin position="1"/>
        <end position="108"/>
    </location>
</feature>
<gene>
    <name evidence="5" type="ORF">NCTC13443_06072</name>
</gene>
<dbReference type="InterPro" id="IPR006665">
    <property type="entry name" value="OmpA-like"/>
</dbReference>
<evidence type="ECO:0000256" key="2">
    <source>
        <dbReference type="ARBA" id="ARBA00023136"/>
    </source>
</evidence>